<keyword evidence="2" id="KW-1185">Reference proteome</keyword>
<dbReference type="AlphaFoldDB" id="A0A8J7Z8R3"/>
<dbReference type="Proteomes" id="UP000646053">
    <property type="component" value="Unassembled WGS sequence"/>
</dbReference>
<dbReference type="Gene3D" id="3.90.1170.40">
    <property type="entry name" value="Molybdopterin biosynthesis MoaE subunit"/>
    <property type="match status" value="1"/>
</dbReference>
<gene>
    <name evidence="1" type="ORF">GS601_14445</name>
</gene>
<dbReference type="SUPFAM" id="SSF54690">
    <property type="entry name" value="Molybdopterin synthase subunit MoaE"/>
    <property type="match status" value="1"/>
</dbReference>
<dbReference type="Pfam" id="PF02391">
    <property type="entry name" value="MoaE"/>
    <property type="match status" value="1"/>
</dbReference>
<sequence length="159" mass="17101">MVSTSLTPAQSLSTHPGDHLAITFAPLAFDEAHRLADAAANGAIVTMSGMVRNNTNGNAVIALEYQAYEPMALQVFRQIAAQIRATWGSVTHVVIHHRTGRLEIGELSVLIAIGSPHRADAFAACQYAIDTLKANAPIWKKEYFVGQDGGIQATWVKCC</sequence>
<evidence type="ECO:0000313" key="1">
    <source>
        <dbReference type="EMBL" id="NDJ18478.1"/>
    </source>
</evidence>
<dbReference type="RefSeq" id="WP_162424003.1">
    <property type="nucleotide sequence ID" value="NZ_WVIE01000016.1"/>
</dbReference>
<protein>
    <submittedName>
        <fullName evidence="1">Molybdenum cofactor biosynthesis protein MoaE</fullName>
    </submittedName>
</protein>
<dbReference type="InterPro" id="IPR036563">
    <property type="entry name" value="MoaE_sf"/>
</dbReference>
<comment type="caution">
    <text evidence="1">The sequence shown here is derived from an EMBL/GenBank/DDBJ whole genome shotgun (WGS) entry which is preliminary data.</text>
</comment>
<name>A0A8J7Z8R3_9CYAN</name>
<dbReference type="GO" id="GO:0006777">
    <property type="term" value="P:Mo-molybdopterin cofactor biosynthetic process"/>
    <property type="evidence" value="ECO:0007669"/>
    <property type="project" value="InterPro"/>
</dbReference>
<proteinExistence type="predicted"/>
<reference evidence="1" key="1">
    <citation type="submission" date="2019-12" db="EMBL/GenBank/DDBJ databases">
        <title>High-Quality draft genome sequences of three cyanobacteria isolated from the limestone walls of the Old Cathedral of Coimbra.</title>
        <authorList>
            <person name="Tiago I."/>
            <person name="Soares F."/>
            <person name="Portugal A."/>
        </authorList>
    </citation>
    <scope>NUCLEOTIDE SEQUENCE</scope>
    <source>
        <strain evidence="1">A</strain>
    </source>
</reference>
<dbReference type="PANTHER" id="PTHR23404">
    <property type="entry name" value="MOLYBDOPTERIN SYNTHASE RELATED"/>
    <property type="match status" value="1"/>
</dbReference>
<dbReference type="EMBL" id="WVIE01000016">
    <property type="protein sequence ID" value="NDJ18478.1"/>
    <property type="molecule type" value="Genomic_DNA"/>
</dbReference>
<dbReference type="InterPro" id="IPR003448">
    <property type="entry name" value="Mopterin_biosynth_MoaE"/>
</dbReference>
<dbReference type="CDD" id="cd00756">
    <property type="entry name" value="MoaE"/>
    <property type="match status" value="1"/>
</dbReference>
<accession>A0A8J7Z8R3</accession>
<organism evidence="1 2">
    <name type="scientific">Myxacorys almedinensis A</name>
    <dbReference type="NCBI Taxonomy" id="2690445"/>
    <lineage>
        <taxon>Bacteria</taxon>
        <taxon>Bacillati</taxon>
        <taxon>Cyanobacteriota</taxon>
        <taxon>Cyanophyceae</taxon>
        <taxon>Leptolyngbyales</taxon>
        <taxon>Leptolyngbyaceae</taxon>
        <taxon>Myxacorys</taxon>
        <taxon>Myxacorys almedinensis</taxon>
    </lineage>
</organism>
<evidence type="ECO:0000313" key="2">
    <source>
        <dbReference type="Proteomes" id="UP000646053"/>
    </source>
</evidence>